<organism evidence="2 3">
    <name type="scientific">Methanococcoides seepicolus</name>
    <dbReference type="NCBI Taxonomy" id="2828780"/>
    <lineage>
        <taxon>Archaea</taxon>
        <taxon>Methanobacteriati</taxon>
        <taxon>Methanobacteriota</taxon>
        <taxon>Stenosarchaea group</taxon>
        <taxon>Methanomicrobia</taxon>
        <taxon>Methanosarcinales</taxon>
        <taxon>Methanosarcinaceae</taxon>
        <taxon>Methanococcoides</taxon>
    </lineage>
</organism>
<dbReference type="RefSeq" id="WP_250869155.1">
    <property type="nucleotide sequence ID" value="NZ_JAGSOI010000075.1"/>
</dbReference>
<gene>
    <name evidence="2" type="ORF">KDK67_12585</name>
</gene>
<dbReference type="EMBL" id="JAGSOI010000075">
    <property type="protein sequence ID" value="MCM1987801.1"/>
    <property type="molecule type" value="Genomic_DNA"/>
</dbReference>
<reference evidence="2" key="1">
    <citation type="journal article" date="2021" name="mSystems">
        <title>Bacteria and Archaea Synergistically Convert Glycine Betaine to Biogenic Methane in the Formosa Cold Seep of the South China Sea.</title>
        <authorList>
            <person name="Li L."/>
            <person name="Zhang W."/>
            <person name="Zhang S."/>
            <person name="Song L."/>
            <person name="Sun Q."/>
            <person name="Zhang H."/>
            <person name="Xiang H."/>
            <person name="Dong X."/>
        </authorList>
    </citation>
    <scope>NUCLEOTIDE SEQUENCE</scope>
    <source>
        <strain evidence="2">LLY</strain>
    </source>
</reference>
<evidence type="ECO:0000313" key="2">
    <source>
        <dbReference type="EMBL" id="MCM1987801.1"/>
    </source>
</evidence>
<evidence type="ECO:0000256" key="1">
    <source>
        <dbReference type="SAM" id="MobiDB-lite"/>
    </source>
</evidence>
<keyword evidence="3" id="KW-1185">Reference proteome</keyword>
<sequence>MNKELESTIIPIVFWHQFHKDAAHSSLYQSTIPEAHELSRTSNDGKAVFDASPVVAKGKVFVNCDRESGSPRAPDGNTGNVPQRHTNSAPGTAEVVTISKVIDMYNARRFTGRFNHIHGGIAVLPL</sequence>
<accession>A0A9E4ZGT0</accession>
<evidence type="ECO:0000313" key="3">
    <source>
        <dbReference type="Proteomes" id="UP001056766"/>
    </source>
</evidence>
<protein>
    <submittedName>
        <fullName evidence="2">Uncharacterized protein</fullName>
    </submittedName>
</protein>
<reference evidence="2" key="2">
    <citation type="submission" date="2021-04" db="EMBL/GenBank/DDBJ databases">
        <authorList>
            <person name="Dong X."/>
        </authorList>
    </citation>
    <scope>NUCLEOTIDE SEQUENCE</scope>
    <source>
        <strain evidence="2">LLY</strain>
    </source>
</reference>
<feature type="region of interest" description="Disordered" evidence="1">
    <location>
        <begin position="65"/>
        <end position="90"/>
    </location>
</feature>
<dbReference type="AlphaFoldDB" id="A0A9E4ZGT0"/>
<comment type="caution">
    <text evidence="2">The sequence shown here is derived from an EMBL/GenBank/DDBJ whole genome shotgun (WGS) entry which is preliminary data.</text>
</comment>
<name>A0A9E4ZGT0_9EURY</name>
<dbReference type="Proteomes" id="UP001056766">
    <property type="component" value="Unassembled WGS sequence"/>
</dbReference>
<proteinExistence type="predicted"/>
<feature type="compositionally biased region" description="Polar residues" evidence="1">
    <location>
        <begin position="77"/>
        <end position="90"/>
    </location>
</feature>